<dbReference type="SUPFAM" id="SSF52129">
    <property type="entry name" value="Caspase-like"/>
    <property type="match status" value="1"/>
</dbReference>
<dbReference type="InterPro" id="IPR029030">
    <property type="entry name" value="Caspase-like_dom_sf"/>
</dbReference>
<dbReference type="Gene3D" id="3.40.50.1460">
    <property type="match status" value="1"/>
</dbReference>
<keyword evidence="3" id="KW-1185">Reference proteome</keyword>
<name>A0A1S3HGP5_LINAN</name>
<dbReference type="OrthoDB" id="3223806at2759"/>
<feature type="domain" description="Peptidase C14 caspase" evidence="2">
    <location>
        <begin position="347"/>
        <end position="628"/>
    </location>
</feature>
<dbReference type="GO" id="GO:0005737">
    <property type="term" value="C:cytoplasm"/>
    <property type="evidence" value="ECO:0007669"/>
    <property type="project" value="TreeGrafter"/>
</dbReference>
<evidence type="ECO:0000259" key="2">
    <source>
        <dbReference type="Pfam" id="PF00656"/>
    </source>
</evidence>
<gene>
    <name evidence="4" type="primary">LOC106155116</name>
</gene>
<organism evidence="3 4">
    <name type="scientific">Lingula anatina</name>
    <name type="common">Brachiopod</name>
    <name type="synonym">Lingula unguis</name>
    <dbReference type="NCBI Taxonomy" id="7574"/>
    <lineage>
        <taxon>Eukaryota</taxon>
        <taxon>Metazoa</taxon>
        <taxon>Spiralia</taxon>
        <taxon>Lophotrochozoa</taxon>
        <taxon>Brachiopoda</taxon>
        <taxon>Linguliformea</taxon>
        <taxon>Lingulata</taxon>
        <taxon>Lingulida</taxon>
        <taxon>Linguloidea</taxon>
        <taxon>Lingulidae</taxon>
        <taxon>Lingula</taxon>
    </lineage>
</organism>
<sequence length="1071" mass="121844">MSEEEELNLLEDVTKDLTLEEVHWMTAFCHFPREVSAQVEDGRTLVENVKSSYGHKKLLENMEILLSSVEEKASAARLTEFRRKHRNVSDQPRFMTTFRMRGNLMNFLDRREHLERALRFMFCLHEDDFLWEQIEYGSLLLRYSIPMSSLSTFRQIVDNNKLMNVHGVFITEIRIRLKDSEKVVYPQKVSGWLHVRPIDLYYSKTVNLHETLLYRYLSLTGRDVHLIDSSNMLSTVSVEELTRVRINCHTESAKCIPVQGDTVVHVVFDKEMEEKLNDHSLVFLLPKNADAFLDTVVRLSQAVRDISGTQTPITEIDIATGEIDEVDHFQLLMQAINQSERRPPDVRRTALLIGPTYPFLPVNKQLPGVENDINTIREIIQQPPFNFRKIHILEKHAATKENILQSMHDIVQNIQPRSVFFLFYAGHGMQVEGEWDEGLVTADVPTVDGLQNSPEKFVITGDDLRPFLNALSERNVYVFMVFDCCHSGRIYRGFDHGDSPFQPVGERQITFDDLMAAAKANANPDAEEDTAPKYRGNDAPVKRISPKGWSPSKASHFVHLAAASHLEVAYEVKDRADGLNHGLLTSCMRRVIKEVKRPEELTMKTLYRLVLRELERTNRANQTPQLEGAGNMTLFGKTHVDQSPTQCYEVMSVIDDRVTIGAGQLQLLHSGQYDIFAPTTNLDVATKLEKESPLWCGRVDISDYDIDLDTTRGYVIERSEHKPIERSCLCVLHKGSHPRYHVTIRAGDDESKDIKTHLEAQKLFKMRPYEDKKETKTNKFADLIVITKEDYKGSPHWFTRRSGKSLIPPVSADETTSGTVLAVNLAKVCRYEMALKQHHSNGGMMLNVRFHCKRISSVTPYRAADKTAKIQRALTEEPELYQGVCAEPPRLKAHKVAYDAKGNVKEVTPGSGDAIVFQVENHEDFPIHVCVLLFGVDGSISDPFLPNREGRTIEIGPGKTDEEIFRLYIPEGALRNFVAPDPDQEEPQCGRDVLLLFATRKQADYSPLLQEGVTLDYEKCRGSDPVRGSLNPLESFENALLSRNNLDSAMGEEGGVWLVERRDFLLETPST</sequence>
<proteinExistence type="inferred from homology"/>
<evidence type="ECO:0000313" key="4">
    <source>
        <dbReference type="RefSeq" id="XP_013385240.1"/>
    </source>
</evidence>
<dbReference type="InterPro" id="IPR011600">
    <property type="entry name" value="Pept_C14_caspase"/>
</dbReference>
<evidence type="ECO:0000256" key="1">
    <source>
        <dbReference type="ARBA" id="ARBA00009005"/>
    </source>
</evidence>
<dbReference type="PANTHER" id="PTHR48104">
    <property type="entry name" value="METACASPASE-4"/>
    <property type="match status" value="1"/>
</dbReference>
<comment type="similarity">
    <text evidence="1">Belongs to the peptidase C14B family.</text>
</comment>
<dbReference type="InterPro" id="IPR050452">
    <property type="entry name" value="Metacaspase"/>
</dbReference>
<dbReference type="AlphaFoldDB" id="A0A1S3HGP5"/>
<dbReference type="RefSeq" id="XP_013385240.1">
    <property type="nucleotide sequence ID" value="XM_013529786.2"/>
</dbReference>
<reference evidence="4" key="1">
    <citation type="submission" date="2025-08" db="UniProtKB">
        <authorList>
            <consortium name="RefSeq"/>
        </authorList>
    </citation>
    <scope>IDENTIFICATION</scope>
    <source>
        <tissue evidence="4">Gonads</tissue>
    </source>
</reference>
<dbReference type="GeneID" id="106155116"/>
<dbReference type="PANTHER" id="PTHR48104:SF30">
    <property type="entry name" value="METACASPASE-1"/>
    <property type="match status" value="1"/>
</dbReference>
<dbReference type="Proteomes" id="UP000085678">
    <property type="component" value="Unplaced"/>
</dbReference>
<evidence type="ECO:0000313" key="3">
    <source>
        <dbReference type="Proteomes" id="UP000085678"/>
    </source>
</evidence>
<accession>A0A1S3HGP5</accession>
<protein>
    <submittedName>
        <fullName evidence="4">Uncharacterized protein LOC106155116 isoform X2</fullName>
    </submittedName>
</protein>
<dbReference type="Pfam" id="PF00656">
    <property type="entry name" value="Peptidase_C14"/>
    <property type="match status" value="1"/>
</dbReference>
<dbReference type="GO" id="GO:0006508">
    <property type="term" value="P:proteolysis"/>
    <property type="evidence" value="ECO:0007669"/>
    <property type="project" value="InterPro"/>
</dbReference>
<dbReference type="GO" id="GO:0004197">
    <property type="term" value="F:cysteine-type endopeptidase activity"/>
    <property type="evidence" value="ECO:0007669"/>
    <property type="project" value="InterPro"/>
</dbReference>